<dbReference type="Proteomes" id="UP000790377">
    <property type="component" value="Unassembled WGS sequence"/>
</dbReference>
<accession>A0ACB8AU02</accession>
<organism evidence="1 2">
    <name type="scientific">Hygrophoropsis aurantiaca</name>
    <dbReference type="NCBI Taxonomy" id="72124"/>
    <lineage>
        <taxon>Eukaryota</taxon>
        <taxon>Fungi</taxon>
        <taxon>Dikarya</taxon>
        <taxon>Basidiomycota</taxon>
        <taxon>Agaricomycotina</taxon>
        <taxon>Agaricomycetes</taxon>
        <taxon>Agaricomycetidae</taxon>
        <taxon>Boletales</taxon>
        <taxon>Coniophorineae</taxon>
        <taxon>Hygrophoropsidaceae</taxon>
        <taxon>Hygrophoropsis</taxon>
    </lineage>
</organism>
<proteinExistence type="predicted"/>
<reference evidence="1" key="1">
    <citation type="journal article" date="2021" name="New Phytol.">
        <title>Evolutionary innovations through gain and loss of genes in the ectomycorrhizal Boletales.</title>
        <authorList>
            <person name="Wu G."/>
            <person name="Miyauchi S."/>
            <person name="Morin E."/>
            <person name="Kuo A."/>
            <person name="Drula E."/>
            <person name="Varga T."/>
            <person name="Kohler A."/>
            <person name="Feng B."/>
            <person name="Cao Y."/>
            <person name="Lipzen A."/>
            <person name="Daum C."/>
            <person name="Hundley H."/>
            <person name="Pangilinan J."/>
            <person name="Johnson J."/>
            <person name="Barry K."/>
            <person name="LaButti K."/>
            <person name="Ng V."/>
            <person name="Ahrendt S."/>
            <person name="Min B."/>
            <person name="Choi I.G."/>
            <person name="Park H."/>
            <person name="Plett J.M."/>
            <person name="Magnuson J."/>
            <person name="Spatafora J.W."/>
            <person name="Nagy L.G."/>
            <person name="Henrissat B."/>
            <person name="Grigoriev I.V."/>
            <person name="Yang Z.L."/>
            <person name="Xu J."/>
            <person name="Martin F.M."/>
        </authorList>
    </citation>
    <scope>NUCLEOTIDE SEQUENCE</scope>
    <source>
        <strain evidence="1">ATCC 28755</strain>
    </source>
</reference>
<keyword evidence="2" id="KW-1185">Reference proteome</keyword>
<protein>
    <submittedName>
        <fullName evidence="1">RSC complex protein</fullName>
    </submittedName>
</protein>
<evidence type="ECO:0000313" key="2">
    <source>
        <dbReference type="Proteomes" id="UP000790377"/>
    </source>
</evidence>
<comment type="caution">
    <text evidence="1">The sequence shown here is derived from an EMBL/GenBank/DDBJ whole genome shotgun (WGS) entry which is preliminary data.</text>
</comment>
<evidence type="ECO:0000313" key="1">
    <source>
        <dbReference type="EMBL" id="KAH7916459.1"/>
    </source>
</evidence>
<dbReference type="EMBL" id="MU267591">
    <property type="protein sequence ID" value="KAH7916459.1"/>
    <property type="molecule type" value="Genomic_DNA"/>
</dbReference>
<name>A0ACB8AU02_9AGAM</name>
<sequence length="646" mass="71053">MSKRELGSLAADVDLDGPRAKRRKDVSAEPAIPGISETTKGAMETGQEMSLGESSVKEQGLRMWQVVKDAVNKDGLICSPAFMRLPPKRHYPDYYTVITQPICLDDIKKKLDDGGYNSLEAVRLDFEICFTNAKQYNIKNSPIWQDAKFLLKQANKEYTKITGKKKHSGEENGEDAEGEAEDGKKKNKPPNMNRLLKARLQKLVERTDEDTGRIISDVFMEMPSRKDYPMYYKQIKRPMCIENIFKHLKRKEYASSSDFATDVELVFSNALAFNQDHSQIWEDAMSLRDYFRQLMSDLPAPYALPQYSKPSPAKIKLKVPLPSAAAGPSGTSSADTAAPAPSQNGSGAPPAIMLKLPGSTSAAKTPTDITPTLSQNTLNPPAAPAPVPTPVPPAAAIPKPPRATRPSPQVTTQPLPYSTTPTFSHYPNATYQPHINTTQTATSIAQPPAPKPVQHTAPSVSRSPAPSFNDHRQLRGVFLTTKPRGRPILLDYRDGVKTWAMRLGYGENGVSIADVKFQGNEEEEGSDQEDEAHSHLQEEEEEEEEPVPKKRGRGRPPKNPAAKAKAAAAAAAAAKKIERPSKPHAQKAVTPLRENIQVIANGTPVNEKNNEQGVWDIDLQVGMNVLEVGEKGGMIWKVYMERVSIV</sequence>
<gene>
    <name evidence="1" type="ORF">BJ138DRAFT_1075380</name>
</gene>